<name>A0A2H0XCX4_UNCKA</name>
<dbReference type="InterPro" id="IPR001310">
    <property type="entry name" value="Histidine_triad_HIT"/>
</dbReference>
<sequence length="119" mass="13461">MVDNKCLFCKIVAGEEPCEKVLETDEFLVIKNKYPKSPKHVLVLDKKHREKKDTISGSFSKSPDNYWDKMFEAIFGTITKLGLDKTGYKLVNNGAGYNHFEHEHFHILGGSKEEPGGST</sequence>
<reference evidence="5" key="1">
    <citation type="submission" date="2017-09" db="EMBL/GenBank/DDBJ databases">
        <title>Depth-based differentiation of microbial function through sediment-hosted aquifers and enrichment of novel symbionts in the deep terrestrial subsurface.</title>
        <authorList>
            <person name="Probst A.J."/>
            <person name="Ladd B."/>
            <person name="Jarett J.K."/>
            <person name="Geller-Mcgrath D.E."/>
            <person name="Sieber C.M.K."/>
            <person name="Emerson J.B."/>
            <person name="Anantharaman K."/>
            <person name="Thomas B.C."/>
            <person name="Malmstrom R."/>
            <person name="Stieglmeier M."/>
            <person name="Klingl A."/>
            <person name="Woyke T."/>
            <person name="Ryan C.M."/>
            <person name="Banfield J.F."/>
        </authorList>
    </citation>
    <scope>NUCLEOTIDE SEQUENCE [LARGE SCALE GENOMIC DNA]</scope>
</reference>
<protein>
    <submittedName>
        <fullName evidence="4">Histidine triad nucleotide-binding protein</fullName>
    </submittedName>
</protein>
<dbReference type="PROSITE" id="PS51084">
    <property type="entry name" value="HIT_2"/>
    <property type="match status" value="1"/>
</dbReference>
<evidence type="ECO:0000313" key="5">
    <source>
        <dbReference type="Proteomes" id="UP000231252"/>
    </source>
</evidence>
<dbReference type="PANTHER" id="PTHR46648:SF1">
    <property type="entry name" value="ADENOSINE 5'-MONOPHOSPHORAMIDASE HNT1"/>
    <property type="match status" value="1"/>
</dbReference>
<evidence type="ECO:0000259" key="3">
    <source>
        <dbReference type="PROSITE" id="PS51084"/>
    </source>
</evidence>
<evidence type="ECO:0000256" key="2">
    <source>
        <dbReference type="PROSITE-ProRule" id="PRU00464"/>
    </source>
</evidence>
<evidence type="ECO:0000313" key="4">
    <source>
        <dbReference type="EMBL" id="PIS22790.1"/>
    </source>
</evidence>
<dbReference type="Gene3D" id="3.30.428.10">
    <property type="entry name" value="HIT-like"/>
    <property type="match status" value="1"/>
</dbReference>
<dbReference type="InterPro" id="IPR036265">
    <property type="entry name" value="HIT-like_sf"/>
</dbReference>
<dbReference type="InterPro" id="IPR011146">
    <property type="entry name" value="HIT-like"/>
</dbReference>
<dbReference type="GO" id="GO:0003824">
    <property type="term" value="F:catalytic activity"/>
    <property type="evidence" value="ECO:0007669"/>
    <property type="project" value="InterPro"/>
</dbReference>
<proteinExistence type="predicted"/>
<dbReference type="PRINTS" id="PR00332">
    <property type="entry name" value="HISTRIAD"/>
</dbReference>
<dbReference type="Pfam" id="PF11969">
    <property type="entry name" value="DcpS_C"/>
    <property type="match status" value="1"/>
</dbReference>
<feature type="domain" description="HIT" evidence="3">
    <location>
        <begin position="7"/>
        <end position="119"/>
    </location>
</feature>
<organism evidence="4 5">
    <name type="scientific">candidate division WWE3 bacterium CG08_land_8_20_14_0_20_41_10</name>
    <dbReference type="NCBI Taxonomy" id="1975085"/>
    <lineage>
        <taxon>Bacteria</taxon>
        <taxon>Katanobacteria</taxon>
    </lineage>
</organism>
<comment type="caution">
    <text evidence="4">The sequence shown here is derived from an EMBL/GenBank/DDBJ whole genome shotgun (WGS) entry which is preliminary data.</text>
</comment>
<dbReference type="EMBL" id="PEYU01000002">
    <property type="protein sequence ID" value="PIS22790.1"/>
    <property type="molecule type" value="Genomic_DNA"/>
</dbReference>
<dbReference type="GO" id="GO:0009117">
    <property type="term" value="P:nucleotide metabolic process"/>
    <property type="evidence" value="ECO:0007669"/>
    <property type="project" value="TreeGrafter"/>
</dbReference>
<feature type="short sequence motif" description="Histidine triad motif" evidence="2">
    <location>
        <begin position="102"/>
        <end position="106"/>
    </location>
</feature>
<feature type="active site" description="Tele-AMP-histidine intermediate" evidence="1">
    <location>
        <position position="106"/>
    </location>
</feature>
<dbReference type="PANTHER" id="PTHR46648">
    <property type="entry name" value="HIT FAMILY PROTEIN 1"/>
    <property type="match status" value="1"/>
</dbReference>
<dbReference type="Proteomes" id="UP000231252">
    <property type="component" value="Unassembled WGS sequence"/>
</dbReference>
<accession>A0A2H0XCX4</accession>
<gene>
    <name evidence="4" type="ORF">COT50_00225</name>
</gene>
<evidence type="ECO:0000256" key="1">
    <source>
        <dbReference type="PIRSR" id="PIRSR601310-1"/>
    </source>
</evidence>
<dbReference type="AlphaFoldDB" id="A0A2H0XCX4"/>
<dbReference type="SUPFAM" id="SSF54197">
    <property type="entry name" value="HIT-like"/>
    <property type="match status" value="1"/>
</dbReference>